<comment type="caution">
    <text evidence="3">The sequence shown here is derived from an EMBL/GenBank/DDBJ whole genome shotgun (WGS) entry which is preliminary data.</text>
</comment>
<evidence type="ECO:0000313" key="4">
    <source>
        <dbReference type="Proteomes" id="UP001434883"/>
    </source>
</evidence>
<dbReference type="InterPro" id="IPR036179">
    <property type="entry name" value="Ig-like_dom_sf"/>
</dbReference>
<dbReference type="SUPFAM" id="SSF48726">
    <property type="entry name" value="Immunoglobulin"/>
    <property type="match status" value="1"/>
</dbReference>
<name>A0ABV0RKB4_9TELE</name>
<evidence type="ECO:0000256" key="1">
    <source>
        <dbReference type="SAM" id="SignalP"/>
    </source>
</evidence>
<dbReference type="InterPro" id="IPR007110">
    <property type="entry name" value="Ig-like_dom"/>
</dbReference>
<dbReference type="PROSITE" id="PS50835">
    <property type="entry name" value="IG_LIKE"/>
    <property type="match status" value="1"/>
</dbReference>
<keyword evidence="4" id="KW-1185">Reference proteome</keyword>
<protein>
    <recommendedName>
        <fullName evidence="2">Ig-like domain-containing protein</fullName>
    </recommendedName>
</protein>
<feature type="signal peptide" evidence="1">
    <location>
        <begin position="1"/>
        <end position="22"/>
    </location>
</feature>
<dbReference type="Pfam" id="PF13895">
    <property type="entry name" value="Ig_2"/>
    <property type="match status" value="1"/>
</dbReference>
<dbReference type="Proteomes" id="UP001434883">
    <property type="component" value="Unassembled WGS sequence"/>
</dbReference>
<keyword evidence="1" id="KW-0732">Signal</keyword>
<feature type="non-terminal residue" evidence="3">
    <location>
        <position position="114"/>
    </location>
</feature>
<feature type="domain" description="Ig-like" evidence="2">
    <location>
        <begin position="27"/>
        <end position="93"/>
    </location>
</feature>
<proteinExistence type="predicted"/>
<dbReference type="Gene3D" id="2.60.40.10">
    <property type="entry name" value="Immunoglobulins"/>
    <property type="match status" value="1"/>
</dbReference>
<dbReference type="InterPro" id="IPR013783">
    <property type="entry name" value="Ig-like_fold"/>
</dbReference>
<evidence type="ECO:0000259" key="2">
    <source>
        <dbReference type="PROSITE" id="PS50835"/>
    </source>
</evidence>
<accession>A0ABV0RKB4</accession>
<gene>
    <name evidence="3" type="ORF">XENOCAPTIV_022890</name>
</gene>
<evidence type="ECO:0000313" key="3">
    <source>
        <dbReference type="EMBL" id="MEQ2208003.1"/>
    </source>
</evidence>
<organism evidence="3 4">
    <name type="scientific">Xenoophorus captivus</name>
    <dbReference type="NCBI Taxonomy" id="1517983"/>
    <lineage>
        <taxon>Eukaryota</taxon>
        <taxon>Metazoa</taxon>
        <taxon>Chordata</taxon>
        <taxon>Craniata</taxon>
        <taxon>Vertebrata</taxon>
        <taxon>Euteleostomi</taxon>
        <taxon>Actinopterygii</taxon>
        <taxon>Neopterygii</taxon>
        <taxon>Teleostei</taxon>
        <taxon>Neoteleostei</taxon>
        <taxon>Acanthomorphata</taxon>
        <taxon>Ovalentaria</taxon>
        <taxon>Atherinomorphae</taxon>
        <taxon>Cyprinodontiformes</taxon>
        <taxon>Goodeidae</taxon>
        <taxon>Xenoophorus</taxon>
    </lineage>
</organism>
<sequence>MRHTLLCRLVFFLLCILRCSYAEADGATASLTAEKTIIPAGGSVDLTCSVDRSTDWKFDWFRQESESSTAQLIRSNEPGGVLRVLEGGVYSCRGGRGDPVFYTETSNNLIVYKT</sequence>
<reference evidence="3 4" key="1">
    <citation type="submission" date="2021-06" db="EMBL/GenBank/DDBJ databases">
        <authorList>
            <person name="Palmer J.M."/>
        </authorList>
    </citation>
    <scope>NUCLEOTIDE SEQUENCE [LARGE SCALE GENOMIC DNA]</scope>
    <source>
        <strain evidence="3 4">XC_2019</strain>
        <tissue evidence="3">Muscle</tissue>
    </source>
</reference>
<feature type="chain" id="PRO_5047182441" description="Ig-like domain-containing protein" evidence="1">
    <location>
        <begin position="23"/>
        <end position="114"/>
    </location>
</feature>
<dbReference type="EMBL" id="JAHRIN010047164">
    <property type="protein sequence ID" value="MEQ2208003.1"/>
    <property type="molecule type" value="Genomic_DNA"/>
</dbReference>